<dbReference type="Gene3D" id="3.30.559.10">
    <property type="entry name" value="Chloramphenicol acetyltransferase-like domain"/>
    <property type="match status" value="1"/>
</dbReference>
<dbReference type="SUPFAM" id="SSF56801">
    <property type="entry name" value="Acetyl-CoA synthetase-like"/>
    <property type="match status" value="1"/>
</dbReference>
<accession>A0ABX0NDV1</accession>
<dbReference type="Proteomes" id="UP000621455">
    <property type="component" value="Unassembled WGS sequence"/>
</dbReference>
<dbReference type="SUPFAM" id="SSF52777">
    <property type="entry name" value="CoA-dependent acyltransferases"/>
    <property type="match status" value="2"/>
</dbReference>
<dbReference type="PROSITE" id="PS00455">
    <property type="entry name" value="AMP_BINDING"/>
    <property type="match status" value="1"/>
</dbReference>
<sequence>MEQNSKHDMLVIARRLAGLVPDKRALFRQRLRESGVDGASLPIVPLAERPAHVALSFAQQRLWFMDQLEPDSAAYNIPAALRLDGPLDVVALEAALCAVTSRHEALRTVFRDVDGRAGQVVLPAVDVRLSVIDTTADDAPGLLQAEAAKPFDLRAGPLLRATLFKLADSEHILALTIHHIVADGWSMTLLMKELAANYAGEGAGRDALPIQYADYALWQQEWLTADLLATQLDYWKTQLGDEHPVLELPADRARPPVQSGRGGRIRFALDDTLADGLRQRSREQGATLFMTTLTAFGVLLHRLSGQKDIRIGVPTANRNRVETEGVIGFFVNTQVMRVQVDGRMTFAESLARVKQCALGAQANPDLPFEQLVEALQPQRNLAHSPLFQVMFNVQASATGAHALMGNVRVQPLSQDSGAAQFDLSLDIVERHGRLDAILTYSTDLFDAATASRFAGYYTNLLRAIAATPQARISELPILGDEEYRQVTRDWALADAVPDALPPVHRAFELQAAATPDAIALVFDETAFSYAELNARANRLAHHLIGAGAGADARVGIRMERAPDMVIAILATLKAGAAYVPLDPNYPQERLAYMADDAGVALLLETLPDCGGQPSHNPAVTVHRQQLAYVMYTSGSTGKPKGVGITHDALARHTRVARDFFRLDAGER</sequence>
<evidence type="ECO:0000259" key="2">
    <source>
        <dbReference type="Pfam" id="PF00668"/>
    </source>
</evidence>
<feature type="domain" description="AMP-dependent synthetase/ligase" evidence="1">
    <location>
        <begin position="507"/>
        <end position="603"/>
    </location>
</feature>
<dbReference type="PANTHER" id="PTHR45527:SF1">
    <property type="entry name" value="FATTY ACID SYNTHASE"/>
    <property type="match status" value="1"/>
</dbReference>
<dbReference type="InterPro" id="IPR020845">
    <property type="entry name" value="AMP-binding_CS"/>
</dbReference>
<dbReference type="EMBL" id="WHJG01000047">
    <property type="protein sequence ID" value="NHZ83277.1"/>
    <property type="molecule type" value="Genomic_DNA"/>
</dbReference>
<dbReference type="InterPro" id="IPR000873">
    <property type="entry name" value="AMP-dep_synth/lig_dom"/>
</dbReference>
<dbReference type="InterPro" id="IPR001242">
    <property type="entry name" value="Condensation_dom"/>
</dbReference>
<dbReference type="CDD" id="cd19531">
    <property type="entry name" value="LCL_NRPS-like"/>
    <property type="match status" value="1"/>
</dbReference>
<dbReference type="Pfam" id="PF00668">
    <property type="entry name" value="Condensation"/>
    <property type="match status" value="1"/>
</dbReference>
<dbReference type="PANTHER" id="PTHR45527">
    <property type="entry name" value="NONRIBOSOMAL PEPTIDE SYNTHETASE"/>
    <property type="match status" value="1"/>
</dbReference>
<dbReference type="Gene3D" id="3.30.559.30">
    <property type="entry name" value="Nonribosomal peptide synthetase, condensation domain"/>
    <property type="match status" value="1"/>
</dbReference>
<dbReference type="InterPro" id="IPR042099">
    <property type="entry name" value="ANL_N_sf"/>
</dbReference>
<dbReference type="Pfam" id="PF00501">
    <property type="entry name" value="AMP-binding"/>
    <property type="match status" value="2"/>
</dbReference>
<evidence type="ECO:0000259" key="1">
    <source>
        <dbReference type="Pfam" id="PF00501"/>
    </source>
</evidence>
<protein>
    <submittedName>
        <fullName evidence="3">AMP-binding protein</fullName>
    </submittedName>
</protein>
<keyword evidence="4" id="KW-1185">Reference proteome</keyword>
<proteinExistence type="predicted"/>
<feature type="non-terminal residue" evidence="3">
    <location>
        <position position="667"/>
    </location>
</feature>
<feature type="domain" description="Condensation" evidence="2">
    <location>
        <begin position="52"/>
        <end position="486"/>
    </location>
</feature>
<dbReference type="RefSeq" id="WP_167092786.1">
    <property type="nucleotide sequence ID" value="NZ_WHJG01000047.1"/>
</dbReference>
<organism evidence="3 4">
    <name type="scientific">Massilia frigida</name>
    <dbReference type="NCBI Taxonomy" id="2609281"/>
    <lineage>
        <taxon>Bacteria</taxon>
        <taxon>Pseudomonadati</taxon>
        <taxon>Pseudomonadota</taxon>
        <taxon>Betaproteobacteria</taxon>
        <taxon>Burkholderiales</taxon>
        <taxon>Oxalobacteraceae</taxon>
        <taxon>Telluria group</taxon>
        <taxon>Massilia</taxon>
    </lineage>
</organism>
<comment type="caution">
    <text evidence="3">The sequence shown here is derived from an EMBL/GenBank/DDBJ whole genome shotgun (WGS) entry which is preliminary data.</text>
</comment>
<dbReference type="Gene3D" id="3.40.50.12780">
    <property type="entry name" value="N-terminal domain of ligase-like"/>
    <property type="match status" value="1"/>
</dbReference>
<dbReference type="InterPro" id="IPR023213">
    <property type="entry name" value="CAT-like_dom_sf"/>
</dbReference>
<feature type="domain" description="AMP-dependent synthetase/ligase" evidence="1">
    <location>
        <begin position="616"/>
        <end position="655"/>
    </location>
</feature>
<name>A0ABX0NDV1_9BURK</name>
<evidence type="ECO:0000313" key="4">
    <source>
        <dbReference type="Proteomes" id="UP000621455"/>
    </source>
</evidence>
<reference evidence="3 4" key="1">
    <citation type="submission" date="2019-10" db="EMBL/GenBank/DDBJ databases">
        <title>Taxonomy of Antarctic Massilia spp.: description of Massilia rubra sp. nov., Massilia aquatica sp. nov., Massilia mucilaginosa sp. nov., Massilia frigida sp. nov. isolated from streams, lakes and regoliths.</title>
        <authorList>
            <person name="Holochova P."/>
            <person name="Sedlacek I."/>
            <person name="Kralova S."/>
            <person name="Maslanova I."/>
            <person name="Busse H.-J."/>
            <person name="Stankova E."/>
            <person name="Vrbovska V."/>
            <person name="Kovarovic V."/>
            <person name="Bartak M."/>
            <person name="Svec P."/>
            <person name="Pantucek R."/>
        </authorList>
    </citation>
    <scope>NUCLEOTIDE SEQUENCE [LARGE SCALE GENOMIC DNA]</scope>
    <source>
        <strain evidence="3 4">CCM 8695</strain>
    </source>
</reference>
<gene>
    <name evidence="3" type="ORF">F2P44_28980</name>
</gene>
<evidence type="ECO:0000313" key="3">
    <source>
        <dbReference type="EMBL" id="NHZ83277.1"/>
    </source>
</evidence>